<dbReference type="Pfam" id="PF12850">
    <property type="entry name" value="Metallophos_2"/>
    <property type="match status" value="1"/>
</dbReference>
<dbReference type="InterPro" id="IPR024654">
    <property type="entry name" value="Calcineurin-like_PHP_lpxH"/>
</dbReference>
<dbReference type="EMBL" id="JADBEO010000001">
    <property type="protein sequence ID" value="MDR4305042.1"/>
    <property type="molecule type" value="Genomic_DNA"/>
</dbReference>
<dbReference type="PANTHER" id="PTHR42850:SF2">
    <property type="entry name" value="BLL5683 PROTEIN"/>
    <property type="match status" value="1"/>
</dbReference>
<accession>A0ABU1DAD5</accession>
<proteinExistence type="inferred from homology"/>
<name>A0ABU1DAD5_9HYPH</name>
<dbReference type="PANTHER" id="PTHR42850">
    <property type="entry name" value="METALLOPHOSPHOESTERASE"/>
    <property type="match status" value="1"/>
</dbReference>
<organism evidence="3 4">
    <name type="scientific">Chelatococcus sambhunathii</name>
    <dbReference type="NCBI Taxonomy" id="363953"/>
    <lineage>
        <taxon>Bacteria</taxon>
        <taxon>Pseudomonadati</taxon>
        <taxon>Pseudomonadota</taxon>
        <taxon>Alphaproteobacteria</taxon>
        <taxon>Hyphomicrobiales</taxon>
        <taxon>Chelatococcaceae</taxon>
        <taxon>Chelatococcus</taxon>
    </lineage>
</organism>
<evidence type="ECO:0000256" key="1">
    <source>
        <dbReference type="ARBA" id="ARBA00008950"/>
    </source>
</evidence>
<evidence type="ECO:0000313" key="4">
    <source>
        <dbReference type="Proteomes" id="UP001181622"/>
    </source>
</evidence>
<dbReference type="InterPro" id="IPR011152">
    <property type="entry name" value="Pesterase_MJ0912"/>
</dbReference>
<protein>
    <submittedName>
        <fullName evidence="3">Metallophosphoesterase family protein</fullName>
    </submittedName>
</protein>
<reference evidence="3" key="1">
    <citation type="submission" date="2020-10" db="EMBL/GenBank/DDBJ databases">
        <authorList>
            <person name="Abbas A."/>
            <person name="Razzaq R."/>
            <person name="Waqas M."/>
            <person name="Abbas N."/>
            <person name="Nielsen T.K."/>
            <person name="Hansen L.H."/>
            <person name="Hussain S."/>
            <person name="Shahid M."/>
        </authorList>
    </citation>
    <scope>NUCLEOTIDE SEQUENCE</scope>
    <source>
        <strain evidence="3">S14</strain>
    </source>
</reference>
<dbReference type="RefSeq" id="WP_309388094.1">
    <property type="nucleotide sequence ID" value="NZ_JADBEO010000001.1"/>
</dbReference>
<keyword evidence="4" id="KW-1185">Reference proteome</keyword>
<gene>
    <name evidence="3" type="ORF">IHQ68_00165</name>
</gene>
<comment type="caution">
    <text evidence="3">The sequence shown here is derived from an EMBL/GenBank/DDBJ whole genome shotgun (WGS) entry which is preliminary data.</text>
</comment>
<dbReference type="PIRSF" id="PIRSF000883">
    <property type="entry name" value="Pesterase_MJ0912"/>
    <property type="match status" value="1"/>
</dbReference>
<dbReference type="InterPro" id="IPR050126">
    <property type="entry name" value="Ap4A_hydrolase"/>
</dbReference>
<sequence>MRLAVTSDIHGNLLALQAVVADLQALSVDAVVNLGDCASGPLWPGETVEMLRGLGWPTVRGNHDRTVGRSADGSLGRSDSFAWSNLTRDQRRWLAELPSSLSVAGALCVHGGIASDDDFLTDEICDGRLAPSAASAIESRLTGETAEIVLCGHSHLQGGYQTPTGKTVLNPGSVGWPAYRSASQRYVLESGSPHARYAVIEIEEAPPRMELRAVEYNWRAASARALRNGRPDWSHWLITGTVV</sequence>
<evidence type="ECO:0000259" key="2">
    <source>
        <dbReference type="Pfam" id="PF12850"/>
    </source>
</evidence>
<evidence type="ECO:0000313" key="3">
    <source>
        <dbReference type="EMBL" id="MDR4305042.1"/>
    </source>
</evidence>
<dbReference type="InterPro" id="IPR029052">
    <property type="entry name" value="Metallo-depent_PP-like"/>
</dbReference>
<comment type="similarity">
    <text evidence="1">Belongs to the metallophosphoesterase superfamily. YfcE family.</text>
</comment>
<feature type="domain" description="Calcineurin-like phosphoesterase" evidence="2">
    <location>
        <begin position="1"/>
        <end position="182"/>
    </location>
</feature>
<dbReference type="CDD" id="cd00838">
    <property type="entry name" value="MPP_superfamily"/>
    <property type="match status" value="1"/>
</dbReference>
<dbReference type="Proteomes" id="UP001181622">
    <property type="component" value="Unassembled WGS sequence"/>
</dbReference>
<dbReference type="SUPFAM" id="SSF56300">
    <property type="entry name" value="Metallo-dependent phosphatases"/>
    <property type="match status" value="1"/>
</dbReference>
<dbReference type="Gene3D" id="3.60.21.10">
    <property type="match status" value="1"/>
</dbReference>